<keyword evidence="6" id="KW-0406">Ion transport</keyword>
<keyword evidence="3 10" id="KW-0812">Transmembrane</keyword>
<dbReference type="RefSeq" id="WP_013242546.1">
    <property type="nucleotide sequence ID" value="NC_017301.2"/>
</dbReference>
<evidence type="ECO:0000256" key="6">
    <source>
        <dbReference type="ARBA" id="ARBA00023303"/>
    </source>
</evidence>
<evidence type="ECO:0000256" key="3">
    <source>
        <dbReference type="ARBA" id="ARBA00022692"/>
    </source>
</evidence>
<dbReference type="PANTHER" id="PTHR28259:SF1">
    <property type="entry name" value="FLUORIDE EXPORT PROTEIN 1-RELATED"/>
    <property type="match status" value="1"/>
</dbReference>
<dbReference type="KEGG" id="cpq:CPC231_08525"/>
<dbReference type="PANTHER" id="PTHR28259">
    <property type="entry name" value="FLUORIDE EXPORT PROTEIN 1-RELATED"/>
    <property type="match status" value="1"/>
</dbReference>
<name>A0A6D2L6C8_CORP2</name>
<evidence type="ECO:0000256" key="5">
    <source>
        <dbReference type="ARBA" id="ARBA00023136"/>
    </source>
</evidence>
<evidence type="ECO:0000313" key="11">
    <source>
        <dbReference type="EMBL" id="QHI00978.1"/>
    </source>
</evidence>
<dbReference type="GeneID" id="93973974"/>
<dbReference type="GO" id="GO:0005886">
    <property type="term" value="C:plasma membrane"/>
    <property type="evidence" value="ECO:0007669"/>
    <property type="project" value="UniProtKB-SubCell"/>
</dbReference>
<dbReference type="AlphaFoldDB" id="A0A6D2L6C8"/>
<organism evidence="11 12">
    <name type="scientific">Corynebacterium pseudotuberculosis (strain C231)</name>
    <dbReference type="NCBI Taxonomy" id="681645"/>
    <lineage>
        <taxon>Bacteria</taxon>
        <taxon>Bacillati</taxon>
        <taxon>Actinomycetota</taxon>
        <taxon>Actinomycetes</taxon>
        <taxon>Mycobacteriales</taxon>
        <taxon>Corynebacteriaceae</taxon>
        <taxon>Corynebacterium</taxon>
    </lineage>
</organism>
<keyword evidence="12" id="KW-1185">Reference proteome</keyword>
<evidence type="ECO:0000256" key="9">
    <source>
        <dbReference type="ARBA" id="ARBA00049940"/>
    </source>
</evidence>
<accession>A0A6D2L6C8</accession>
<comment type="catalytic activity">
    <reaction evidence="8">
        <text>fluoride(in) = fluoride(out)</text>
        <dbReference type="Rhea" id="RHEA:76159"/>
        <dbReference type="ChEBI" id="CHEBI:17051"/>
    </reaction>
    <physiologicalReaction direction="left-to-right" evidence="8">
        <dbReference type="Rhea" id="RHEA:76160"/>
    </physiologicalReaction>
</comment>
<dbReference type="GO" id="GO:1903425">
    <property type="term" value="F:fluoride transmembrane transporter activity"/>
    <property type="evidence" value="ECO:0007669"/>
    <property type="project" value="TreeGrafter"/>
</dbReference>
<dbReference type="EMBL" id="CP001829">
    <property type="protein sequence ID" value="QHI00978.1"/>
    <property type="molecule type" value="Genomic_DNA"/>
</dbReference>
<keyword evidence="6" id="KW-0407">Ion channel</keyword>
<dbReference type="Pfam" id="PF02537">
    <property type="entry name" value="CRCB"/>
    <property type="match status" value="1"/>
</dbReference>
<reference evidence="11 12" key="1">
    <citation type="journal article" date="2011" name="J. Bacteriol.">
        <title>Complete genome sequence of Corynebacterium pseudotuberculosis I19, a strain isolated from a cow in Israel with bovine mastitis.</title>
        <authorList>
            <consortium name="Consortium: Rede Paraense de Genomica e Proteomica (RPGP)"/>
            <person name="Silva A."/>
            <person name="Schneider M.P."/>
            <person name="Cerdeira L."/>
            <person name="Barbosa M.S."/>
            <person name="Ramos R.T."/>
            <person name="Carneiro A.R."/>
            <person name="Santos R."/>
            <person name="Lima M."/>
            <person name="D'Afonseca V."/>
            <person name="Almeida S.S."/>
            <person name="Santos A.R."/>
            <person name="Soares S.C."/>
            <person name="Pinto A.C."/>
            <person name="Ali A."/>
            <person name="Dorella F.A."/>
            <person name="Rocha F."/>
            <person name="de Abreu V.A."/>
            <person name="Trost E."/>
            <person name="Tauch A."/>
            <person name="Shpigel N."/>
            <person name="Miyoshi A."/>
            <person name="Azevedo V."/>
        </authorList>
    </citation>
    <scope>NUCLEOTIDE SEQUENCE [LARGE SCALE GENOMIC DNA]</scope>
    <source>
        <strain evidence="11 12">C231</strain>
    </source>
</reference>
<comment type="similarity">
    <text evidence="7 10">Belongs to the fluoride channel Fluc/FEX (TC 1.A.43) family.</text>
</comment>
<evidence type="ECO:0000256" key="10">
    <source>
        <dbReference type="RuleBase" id="RU004340"/>
    </source>
</evidence>
<comment type="subcellular location">
    <subcellularLocation>
        <location evidence="1">Cell membrane</location>
        <topology evidence="1">Multi-pass membrane protein</topology>
    </subcellularLocation>
</comment>
<gene>
    <name evidence="11" type="ORF">CPC231_08525</name>
</gene>
<sequence>MTLYALGAVLLGGFCGGVCRLWLGALGPYRGTLVANVAACIALAWVWKNDPSQEIILYTGTGLAGALSTWSTLAKELGTDIIQGRWLAALGYLAITCALGIGSALLILHV</sequence>
<feature type="transmembrane region" description="Helical" evidence="10">
    <location>
        <begin position="55"/>
        <end position="74"/>
    </location>
</feature>
<keyword evidence="5 10" id="KW-0472">Membrane</keyword>
<comment type="caution">
    <text evidence="10">Lacks conserved residue(s) required for the propagation of feature annotation.</text>
</comment>
<reference evidence="11 12" key="2">
    <citation type="journal article" date="2011" name="PLoS ONE">
        <title>Evidence for reductive genome evolution and lateral acquisition of virulence functions in two Corynebacterium pseudotuberculosis strains.</title>
        <authorList>
            <person name="Ruiz J.C."/>
            <person name="D'Afonseca V."/>
            <person name="Silva A."/>
            <person name="Ali A."/>
            <person name="Pinto A.C."/>
            <person name="Santos A.R."/>
            <person name="Rocha A.A."/>
            <person name="Lopes D.O."/>
            <person name="Dorella F.A."/>
            <person name="Pacheco L.G."/>
            <person name="Costa M.P."/>
            <person name="Turk M.Z."/>
            <person name="Seyffert N."/>
            <person name="Moraes P.M."/>
            <person name="Soares S.C."/>
            <person name="Almeida S.S."/>
            <person name="Castro T.L."/>
            <person name="Abreu V.A."/>
            <person name="Trost E."/>
            <person name="Baumbach J."/>
            <person name="Tauch A."/>
            <person name="Schneider M.P."/>
            <person name="McCulloch J."/>
            <person name="Cerdeira L.T."/>
            <person name="Ramos R.T."/>
            <person name="Zerlotini A."/>
            <person name="Dominitini A."/>
            <person name="Resende D.M."/>
            <person name="Coser E.M."/>
            <person name="Oliveira L.M."/>
            <person name="Pedrosa A.L."/>
            <person name="Vieira C.U."/>
            <person name="Guimaraes C.T."/>
            <person name="Bartholomeu D.C."/>
            <person name="Oliveira D.M."/>
            <person name="Santos F.R."/>
            <person name="Rabelo E.M."/>
            <person name="Lobo F.P."/>
            <person name="Franco G.R."/>
            <person name="Costa A.F."/>
            <person name="Castro I.M."/>
            <person name="Dias S.R."/>
            <person name="Ferro J.A."/>
            <person name="Ortega J.M."/>
            <person name="Paiva L.V."/>
            <person name="Goulart L.R."/>
            <person name="Almeida J.F."/>
            <person name="Ferro M.I."/>
            <person name="Carneiro N.P."/>
            <person name="Falcao P.R."/>
            <person name="Grynberg P."/>
            <person name="Teixeira S.M."/>
            <person name="Brommonschenkel S."/>
            <person name="Oliveira S.C."/>
            <person name="Meyer R."/>
            <person name="Moore R.J."/>
            <person name="Miyoshi A."/>
            <person name="Oliveira G.C."/>
            <person name="Azevedo V."/>
        </authorList>
    </citation>
    <scope>NUCLEOTIDE SEQUENCE [LARGE SCALE GENOMIC DNA]</scope>
    <source>
        <strain evidence="11 12">C231</strain>
    </source>
</reference>
<evidence type="ECO:0000313" key="12">
    <source>
        <dbReference type="Proteomes" id="UP000000276"/>
    </source>
</evidence>
<dbReference type="OrthoDB" id="5148600at2"/>
<keyword evidence="2" id="KW-1003">Cell membrane</keyword>
<evidence type="ECO:0000256" key="1">
    <source>
        <dbReference type="ARBA" id="ARBA00004651"/>
    </source>
</evidence>
<dbReference type="Proteomes" id="UP000000276">
    <property type="component" value="Chromosome"/>
</dbReference>
<evidence type="ECO:0000256" key="4">
    <source>
        <dbReference type="ARBA" id="ARBA00022989"/>
    </source>
</evidence>
<protein>
    <recommendedName>
        <fullName evidence="10">Fluoride-specific ion channel</fullName>
    </recommendedName>
</protein>
<evidence type="ECO:0000256" key="8">
    <source>
        <dbReference type="ARBA" id="ARBA00035585"/>
    </source>
</evidence>
<evidence type="ECO:0000256" key="2">
    <source>
        <dbReference type="ARBA" id="ARBA00022475"/>
    </source>
</evidence>
<proteinExistence type="inferred from homology"/>
<evidence type="ECO:0000256" key="7">
    <source>
        <dbReference type="ARBA" id="ARBA00035120"/>
    </source>
</evidence>
<keyword evidence="6" id="KW-0813">Transport</keyword>
<dbReference type="InterPro" id="IPR003691">
    <property type="entry name" value="FluC"/>
</dbReference>
<feature type="transmembrane region" description="Helical" evidence="10">
    <location>
        <begin position="86"/>
        <end position="108"/>
    </location>
</feature>
<comment type="function">
    <text evidence="9">Fluoride-specific ion channel. Important for reducing fluoride concentration in the cell, thus reducing its toxicity.</text>
</comment>
<keyword evidence="4 10" id="KW-1133">Transmembrane helix</keyword>